<feature type="domain" description="Reverse transcriptase zinc-binding" evidence="1">
    <location>
        <begin position="57"/>
        <end position="147"/>
    </location>
</feature>
<evidence type="ECO:0000313" key="2">
    <source>
        <dbReference type="EMBL" id="GKV29238.1"/>
    </source>
</evidence>
<sequence>MGNDDNGAWHWNLTWRRSLFNWEVEEAWKFGNMLEGMKISPGYPNRWEWIHSKDGHYSTKRAYSFLTKEQCGPYGDMTFKRIWNPILPSKISAFNWQLLLDRIPTKFNLIKRGIVKNFGEGKCTMCKEEDKDVAHLFLKCKVVRWLWEECAK</sequence>
<dbReference type="Pfam" id="PF13966">
    <property type="entry name" value="zf-RVT"/>
    <property type="match status" value="1"/>
</dbReference>
<dbReference type="Proteomes" id="UP001054252">
    <property type="component" value="Unassembled WGS sequence"/>
</dbReference>
<gene>
    <name evidence="2" type="ORF">SLEP1_g38179</name>
</gene>
<proteinExistence type="predicted"/>
<evidence type="ECO:0000259" key="1">
    <source>
        <dbReference type="Pfam" id="PF13966"/>
    </source>
</evidence>
<dbReference type="AlphaFoldDB" id="A0AAV5KXG9"/>
<comment type="caution">
    <text evidence="2">The sequence shown here is derived from an EMBL/GenBank/DDBJ whole genome shotgun (WGS) entry which is preliminary data.</text>
</comment>
<organism evidence="2 3">
    <name type="scientific">Rubroshorea leprosula</name>
    <dbReference type="NCBI Taxonomy" id="152421"/>
    <lineage>
        <taxon>Eukaryota</taxon>
        <taxon>Viridiplantae</taxon>
        <taxon>Streptophyta</taxon>
        <taxon>Embryophyta</taxon>
        <taxon>Tracheophyta</taxon>
        <taxon>Spermatophyta</taxon>
        <taxon>Magnoliopsida</taxon>
        <taxon>eudicotyledons</taxon>
        <taxon>Gunneridae</taxon>
        <taxon>Pentapetalae</taxon>
        <taxon>rosids</taxon>
        <taxon>malvids</taxon>
        <taxon>Malvales</taxon>
        <taxon>Dipterocarpaceae</taxon>
        <taxon>Rubroshorea</taxon>
    </lineage>
</organism>
<reference evidence="2 3" key="1">
    <citation type="journal article" date="2021" name="Commun. Biol.">
        <title>The genome of Shorea leprosula (Dipterocarpaceae) highlights the ecological relevance of drought in aseasonal tropical rainforests.</title>
        <authorList>
            <person name="Ng K.K.S."/>
            <person name="Kobayashi M.J."/>
            <person name="Fawcett J.A."/>
            <person name="Hatakeyama M."/>
            <person name="Paape T."/>
            <person name="Ng C.H."/>
            <person name="Ang C.C."/>
            <person name="Tnah L.H."/>
            <person name="Lee C.T."/>
            <person name="Nishiyama T."/>
            <person name="Sese J."/>
            <person name="O'Brien M.J."/>
            <person name="Copetti D."/>
            <person name="Mohd Noor M.I."/>
            <person name="Ong R.C."/>
            <person name="Putra M."/>
            <person name="Sireger I.Z."/>
            <person name="Indrioko S."/>
            <person name="Kosugi Y."/>
            <person name="Izuno A."/>
            <person name="Isagi Y."/>
            <person name="Lee S.L."/>
            <person name="Shimizu K.K."/>
        </authorList>
    </citation>
    <scope>NUCLEOTIDE SEQUENCE [LARGE SCALE GENOMIC DNA]</scope>
    <source>
        <strain evidence="2">214</strain>
    </source>
</reference>
<protein>
    <recommendedName>
        <fullName evidence="1">Reverse transcriptase zinc-binding domain-containing protein</fullName>
    </recommendedName>
</protein>
<name>A0AAV5KXG9_9ROSI</name>
<accession>A0AAV5KXG9</accession>
<evidence type="ECO:0000313" key="3">
    <source>
        <dbReference type="Proteomes" id="UP001054252"/>
    </source>
</evidence>
<dbReference type="InterPro" id="IPR026960">
    <property type="entry name" value="RVT-Znf"/>
</dbReference>
<keyword evidence="3" id="KW-1185">Reference proteome</keyword>
<dbReference type="EMBL" id="BPVZ01000082">
    <property type="protein sequence ID" value="GKV29238.1"/>
    <property type="molecule type" value="Genomic_DNA"/>
</dbReference>